<keyword evidence="2" id="KW-1185">Reference proteome</keyword>
<reference evidence="1 2" key="1">
    <citation type="journal article" date="2023" name="Plant Dis.">
        <title>First Report of Diplodia intermedia Causing Canker and Dieback Diseases on Apple Trees in Canada.</title>
        <authorList>
            <person name="Ellouze W."/>
            <person name="Ilyukhin E."/>
            <person name="Sulman M."/>
            <person name="Ali S."/>
        </authorList>
    </citation>
    <scope>NUCLEOTIDE SEQUENCE [LARGE SCALE GENOMIC DNA]</scope>
    <source>
        <strain evidence="1 2">M45-28</strain>
    </source>
</reference>
<evidence type="ECO:0000313" key="1">
    <source>
        <dbReference type="EMBL" id="KAL1640969.1"/>
    </source>
</evidence>
<comment type="caution">
    <text evidence="1">The sequence shown here is derived from an EMBL/GenBank/DDBJ whole genome shotgun (WGS) entry which is preliminary data.</text>
</comment>
<evidence type="ECO:0000313" key="2">
    <source>
        <dbReference type="Proteomes" id="UP001521184"/>
    </source>
</evidence>
<sequence length="180" mass="19845">MLFDAALTASFSLSTTLFSTPIEPLPTPTRLERRSTSALSPDLLDSATAKLMRYAWPGTVGFGVRITRHWGNGKALAELYMYNARRCRIAVESSRNKSSSPFCRPLALVEQGQLQCISVAEYAKLLDNIHPSLPNFNKYESQVLGSDSQRAVVYLGLISSPVFVKLSKSPNRMEACVDTP</sequence>
<name>A0ABR3TNJ0_9PEZI</name>
<organism evidence="1 2">
    <name type="scientific">Diplodia intermedia</name>
    <dbReference type="NCBI Taxonomy" id="856260"/>
    <lineage>
        <taxon>Eukaryota</taxon>
        <taxon>Fungi</taxon>
        <taxon>Dikarya</taxon>
        <taxon>Ascomycota</taxon>
        <taxon>Pezizomycotina</taxon>
        <taxon>Dothideomycetes</taxon>
        <taxon>Dothideomycetes incertae sedis</taxon>
        <taxon>Botryosphaeriales</taxon>
        <taxon>Botryosphaeriaceae</taxon>
        <taxon>Diplodia</taxon>
    </lineage>
</organism>
<gene>
    <name evidence="1" type="ORF">SLS58_006409</name>
</gene>
<dbReference type="Proteomes" id="UP001521184">
    <property type="component" value="Unassembled WGS sequence"/>
</dbReference>
<dbReference type="EMBL" id="JAKEKT020000044">
    <property type="protein sequence ID" value="KAL1640969.1"/>
    <property type="molecule type" value="Genomic_DNA"/>
</dbReference>
<proteinExistence type="predicted"/>
<protein>
    <submittedName>
        <fullName evidence="1">Uncharacterized protein</fullName>
    </submittedName>
</protein>
<accession>A0ABR3TNJ0</accession>